<comment type="subcellular location">
    <subcellularLocation>
        <location evidence="1">Cell outer membrane</location>
        <topology evidence="1">Multi-pass membrane protein</topology>
    </subcellularLocation>
</comment>
<dbReference type="Gene3D" id="2.40.170.20">
    <property type="entry name" value="TonB-dependent receptor, beta-barrel domain"/>
    <property type="match status" value="1"/>
</dbReference>
<dbReference type="OrthoDB" id="1264254at2"/>
<keyword evidence="6" id="KW-0472">Membrane</keyword>
<evidence type="ECO:0000256" key="1">
    <source>
        <dbReference type="ARBA" id="ARBA00004571"/>
    </source>
</evidence>
<dbReference type="InterPro" id="IPR039426">
    <property type="entry name" value="TonB-dep_rcpt-like"/>
</dbReference>
<evidence type="ECO:0000256" key="2">
    <source>
        <dbReference type="ARBA" id="ARBA00022448"/>
    </source>
</evidence>
<keyword evidence="5 8" id="KW-0732">Signal</keyword>
<proteinExistence type="predicted"/>
<evidence type="ECO:0000256" key="4">
    <source>
        <dbReference type="ARBA" id="ARBA00022692"/>
    </source>
</evidence>
<dbReference type="AlphaFoldDB" id="A0A5B7TVV3"/>
<name>A0A5B7TVV3_9FLAO</name>
<evidence type="ECO:0000313" key="10">
    <source>
        <dbReference type="Proteomes" id="UP000306229"/>
    </source>
</evidence>
<keyword evidence="7" id="KW-0998">Cell outer membrane</keyword>
<keyword evidence="9" id="KW-0675">Receptor</keyword>
<keyword evidence="2" id="KW-0813">Transport</keyword>
<gene>
    <name evidence="9" type="ORF">FF125_21785</name>
</gene>
<keyword evidence="4" id="KW-0812">Transmembrane</keyword>
<keyword evidence="3" id="KW-1134">Transmembrane beta strand</keyword>
<dbReference type="PANTHER" id="PTHR30069:SF29">
    <property type="entry name" value="HEMOGLOBIN AND HEMOGLOBIN-HAPTOGLOBIN-BINDING PROTEIN 1-RELATED"/>
    <property type="match status" value="1"/>
</dbReference>
<evidence type="ECO:0000256" key="8">
    <source>
        <dbReference type="SAM" id="SignalP"/>
    </source>
</evidence>
<dbReference type="GO" id="GO:0015344">
    <property type="term" value="F:siderophore uptake transmembrane transporter activity"/>
    <property type="evidence" value="ECO:0007669"/>
    <property type="project" value="TreeGrafter"/>
</dbReference>
<evidence type="ECO:0000256" key="5">
    <source>
        <dbReference type="ARBA" id="ARBA00022729"/>
    </source>
</evidence>
<dbReference type="EMBL" id="CP040749">
    <property type="protein sequence ID" value="QCX40949.1"/>
    <property type="molecule type" value="Genomic_DNA"/>
</dbReference>
<evidence type="ECO:0000256" key="6">
    <source>
        <dbReference type="ARBA" id="ARBA00023136"/>
    </source>
</evidence>
<evidence type="ECO:0000256" key="7">
    <source>
        <dbReference type="ARBA" id="ARBA00023237"/>
    </source>
</evidence>
<dbReference type="PANTHER" id="PTHR30069">
    <property type="entry name" value="TONB-DEPENDENT OUTER MEMBRANE RECEPTOR"/>
    <property type="match status" value="1"/>
</dbReference>
<dbReference type="GO" id="GO:0009279">
    <property type="term" value="C:cell outer membrane"/>
    <property type="evidence" value="ECO:0007669"/>
    <property type="project" value="UniProtKB-SubCell"/>
</dbReference>
<keyword evidence="10" id="KW-1185">Reference proteome</keyword>
<sequence length="574" mass="64747">MKKYISTLIILLVTSLTFAQERSKDTIGTEVINVVKSYTPTVSDAFKIKSSPQIDTNDIDIKKPISYSIFSIPVASTFTPNKGKAKVLKVNPSPQVYDNYVSAGFGNFSTPGVELFVHGNSNRYNDFGAFFNFISSKGGINNIELDDNYFDTRLDLFYKQEERDFDWQVNAGARMQKYNWYGLPEIISFSENAIESIDEQQKYTEIYVGGKVDYKDSFFQGGTVESNRFTDDQGSAEIHFLAKPKIEFPIASEYINADVRLEFLRGKFERNYEDTDDLKYTFFNIGFNPSLEILRNDLTVNLGVKLLYSSGTGSGNESKGYYYPNVTASYKLIDEVLTLYGGVTGDLHQNSFKGFADENPYISPTLTMRRTDEQYNGFFGLKGKLASNIGYNFKASYSNERDKPLYKLNASKTEGNDLVDYGYKAGNSFGVVYDTIKTINAFAEVTIDLSRQLKIGGNAEFNQYDTKNEAKAWNLPALKVSAFADYNNDNWFAGANIFYVGSRKDEISTPIHPAAIITVGDYVDLNLNGGYKFNEKLTAFAKVNNLLSSDYQKYTNYYVQGLQVFGGLTYKFDF</sequence>
<dbReference type="Proteomes" id="UP000306229">
    <property type="component" value="Chromosome"/>
</dbReference>
<dbReference type="GO" id="GO:0044718">
    <property type="term" value="P:siderophore transmembrane transport"/>
    <property type="evidence" value="ECO:0007669"/>
    <property type="project" value="TreeGrafter"/>
</dbReference>
<evidence type="ECO:0000313" key="9">
    <source>
        <dbReference type="EMBL" id="QCX40949.1"/>
    </source>
</evidence>
<protein>
    <submittedName>
        <fullName evidence="9">TonB-dependent receptor</fullName>
    </submittedName>
</protein>
<evidence type="ECO:0000256" key="3">
    <source>
        <dbReference type="ARBA" id="ARBA00022452"/>
    </source>
</evidence>
<dbReference type="RefSeq" id="WP_138952328.1">
    <property type="nucleotide sequence ID" value="NZ_CP040749.1"/>
</dbReference>
<organism evidence="9 10">
    <name type="scientific">Aureibaculum algae</name>
    <dbReference type="NCBI Taxonomy" id="2584122"/>
    <lineage>
        <taxon>Bacteria</taxon>
        <taxon>Pseudomonadati</taxon>
        <taxon>Bacteroidota</taxon>
        <taxon>Flavobacteriia</taxon>
        <taxon>Flavobacteriales</taxon>
        <taxon>Flavobacteriaceae</taxon>
        <taxon>Aureibaculum</taxon>
    </lineage>
</organism>
<dbReference type="SUPFAM" id="SSF56935">
    <property type="entry name" value="Porins"/>
    <property type="match status" value="1"/>
</dbReference>
<reference evidence="9 10" key="1">
    <citation type="submission" date="2019-05" db="EMBL/GenBank/DDBJ databases">
        <title>Algicella ahnfeltiae gen. nov., sp. nov., a novel marine bacterium of the family Flavobacteriaceae isolated from a red alga.</title>
        <authorList>
            <person name="Nedashkovskaya O.I."/>
            <person name="Kukhlevskiy A.D."/>
            <person name="Kim S.-G."/>
            <person name="Zhukova N.V."/>
            <person name="Mikhailov V.V."/>
        </authorList>
    </citation>
    <scope>NUCLEOTIDE SEQUENCE [LARGE SCALE GENOMIC DNA]</scope>
    <source>
        <strain evidence="9 10">10Alg115</strain>
    </source>
</reference>
<dbReference type="KEGG" id="fbe:FF125_21785"/>
<dbReference type="InterPro" id="IPR036942">
    <property type="entry name" value="Beta-barrel_TonB_sf"/>
</dbReference>
<feature type="signal peptide" evidence="8">
    <location>
        <begin position="1"/>
        <end position="19"/>
    </location>
</feature>
<accession>A0A5B7TVV3</accession>
<feature type="chain" id="PRO_5022898966" evidence="8">
    <location>
        <begin position="20"/>
        <end position="574"/>
    </location>
</feature>